<keyword evidence="2" id="KW-1185">Reference proteome</keyword>
<organism evidence="1">
    <name type="scientific">Drosophila innubila nudivirus</name>
    <dbReference type="NCBI Taxonomy" id="2057187"/>
    <lineage>
        <taxon>Viruses</taxon>
        <taxon>Viruses incertae sedis</taxon>
        <taxon>Naldaviricetes</taxon>
        <taxon>Lefavirales</taxon>
        <taxon>Nudiviridae</taxon>
        <taxon>Alphanudivirus</taxon>
        <taxon>Alphanudivirus droinnubilae</taxon>
    </lineage>
</organism>
<evidence type="ECO:0000313" key="2">
    <source>
        <dbReference type="Proteomes" id="UP000290195"/>
    </source>
</evidence>
<sequence>MGSYIYISKYVVICYVCAYEYIVCNVMKCLKVNEIYERVGGIMEFNYTSYK</sequence>
<name>A0A2H4UXD3_9VIRU</name>
<evidence type="ECO:0000313" key="1">
    <source>
        <dbReference type="EMBL" id="ATZ81574.1"/>
    </source>
</evidence>
<proteinExistence type="predicted"/>
<accession>A0A2H4UXD3</accession>
<reference evidence="1" key="1">
    <citation type="journal article" date="2018" name="Infect. Genet. Evol.">
        <title>The dynamic evolution of Drosophila innubila Nudivirus.</title>
        <authorList>
            <person name="Hill T."/>
            <person name="Unckless R.L."/>
        </authorList>
    </citation>
    <scope>NUCLEOTIDE SEQUENCE [LARGE SCALE GENOMIC DNA]</scope>
    <source>
        <strain evidence="1">DiNV_CH01M</strain>
    </source>
</reference>
<dbReference type="EMBL" id="MF966379">
    <property type="protein sequence ID" value="ATZ81574.1"/>
    <property type="molecule type" value="Genomic_DNA"/>
</dbReference>
<protein>
    <submittedName>
        <fullName evidence="1">p-loop NTPase</fullName>
    </submittedName>
</protein>
<gene>
    <name evidence="1" type="ORF">DiNV_CH01M_ORF86</name>
</gene>
<dbReference type="Proteomes" id="UP000290195">
    <property type="component" value="Segment"/>
</dbReference>